<feature type="transmembrane region" description="Helical" evidence="7">
    <location>
        <begin position="392"/>
        <end position="411"/>
    </location>
</feature>
<organism evidence="9 10">
    <name type="scientific">Roseateles aquae</name>
    <dbReference type="NCBI Taxonomy" id="3077235"/>
    <lineage>
        <taxon>Bacteria</taxon>
        <taxon>Pseudomonadati</taxon>
        <taxon>Pseudomonadota</taxon>
        <taxon>Betaproteobacteria</taxon>
        <taxon>Burkholderiales</taxon>
        <taxon>Sphaerotilaceae</taxon>
        <taxon>Roseateles</taxon>
    </lineage>
</organism>
<comment type="subcellular location">
    <subcellularLocation>
        <location evidence="1">Endomembrane system</location>
        <topology evidence="1">Multi-pass membrane protein</topology>
    </subcellularLocation>
</comment>
<protein>
    <submittedName>
        <fullName evidence="9">Sterol desaturase family protein</fullName>
    </submittedName>
</protein>
<dbReference type="InterPro" id="IPR051689">
    <property type="entry name" value="Sterol_desaturase/TMEM195"/>
</dbReference>
<sequence length="414" mass="46561">MLEPIVYAVPVFLLMMVLEWWLGRRRGLQLYRAADTVGSLANGIASQLVALFVKAWTVGIYAWVWQHGALIKLPANAVWVWLLALVGYDFCYYWLHRCGHTMAILWAAHEVHHSSEEYNLSTALRQSSSGFLFGWLFYLPLALLGVPPLVFIGVGLIDLLYQFWVHTRLVGRLGWFDRWFCSPSNHRVHHGQNDYCLDRNYGGILMCWDHLFGSFVDEKPDEPIIYGTLTPLHSWSPLRANTRGYAQIWADARLAERRSERVSIWFRHPGWRPESASRLAPKPAPDLRRFQRYEPALPAGMPRHGLEQLFVLLLAGVLQLALAPRLSEPLNLLASGLIVWQLVLLSRTLDDGSLRREGARLLLQAGLAAALLALSLTGALSPGLPDWAQPALATWAALGLAASALGGWRLARSR</sequence>
<evidence type="ECO:0000256" key="3">
    <source>
        <dbReference type="ARBA" id="ARBA00022989"/>
    </source>
</evidence>
<evidence type="ECO:0000256" key="1">
    <source>
        <dbReference type="ARBA" id="ARBA00004127"/>
    </source>
</evidence>
<evidence type="ECO:0000256" key="6">
    <source>
        <dbReference type="ARBA" id="ARBA00023136"/>
    </source>
</evidence>
<dbReference type="Pfam" id="PF04116">
    <property type="entry name" value="FA_hydroxylase"/>
    <property type="match status" value="1"/>
</dbReference>
<evidence type="ECO:0000259" key="8">
    <source>
        <dbReference type="Pfam" id="PF04116"/>
    </source>
</evidence>
<feature type="transmembrane region" description="Helical" evidence="7">
    <location>
        <begin position="77"/>
        <end position="95"/>
    </location>
</feature>
<reference evidence="9" key="1">
    <citation type="submission" date="2023-09" db="EMBL/GenBank/DDBJ databases">
        <title>Paucibacter sp. APW11 Genome sequencing and assembly.</title>
        <authorList>
            <person name="Kim I."/>
        </authorList>
    </citation>
    <scope>NUCLEOTIDE SEQUENCE</scope>
    <source>
        <strain evidence="9">APW11</strain>
    </source>
</reference>
<dbReference type="InterPro" id="IPR006694">
    <property type="entry name" value="Fatty_acid_hydroxylase"/>
</dbReference>
<gene>
    <name evidence="9" type="ORF">RQP53_03185</name>
</gene>
<evidence type="ECO:0000313" key="10">
    <source>
        <dbReference type="Proteomes" id="UP001246372"/>
    </source>
</evidence>
<dbReference type="PANTHER" id="PTHR21624">
    <property type="entry name" value="STEROL DESATURASE-RELATED PROTEIN"/>
    <property type="match status" value="1"/>
</dbReference>
<keyword evidence="6 7" id="KW-0472">Membrane</keyword>
<name>A0ABU3P970_9BURK</name>
<keyword evidence="10" id="KW-1185">Reference proteome</keyword>
<evidence type="ECO:0000313" key="9">
    <source>
        <dbReference type="EMBL" id="MDT8998276.1"/>
    </source>
</evidence>
<keyword evidence="3 7" id="KW-1133">Transmembrane helix</keyword>
<keyword evidence="5" id="KW-0443">Lipid metabolism</keyword>
<dbReference type="RefSeq" id="WP_315648585.1">
    <property type="nucleotide sequence ID" value="NZ_JAVXZY010000001.1"/>
</dbReference>
<keyword evidence="2 7" id="KW-0812">Transmembrane</keyword>
<dbReference type="EMBL" id="JAVXZY010000001">
    <property type="protein sequence ID" value="MDT8998276.1"/>
    <property type="molecule type" value="Genomic_DNA"/>
</dbReference>
<evidence type="ECO:0000256" key="5">
    <source>
        <dbReference type="ARBA" id="ARBA00023098"/>
    </source>
</evidence>
<evidence type="ECO:0000256" key="2">
    <source>
        <dbReference type="ARBA" id="ARBA00022692"/>
    </source>
</evidence>
<dbReference type="Proteomes" id="UP001246372">
    <property type="component" value="Unassembled WGS sequence"/>
</dbReference>
<feature type="transmembrane region" description="Helical" evidence="7">
    <location>
        <begin position="135"/>
        <end position="161"/>
    </location>
</feature>
<comment type="caution">
    <text evidence="9">The sequence shown here is derived from an EMBL/GenBank/DDBJ whole genome shotgun (WGS) entry which is preliminary data.</text>
</comment>
<dbReference type="PANTHER" id="PTHR21624:SF1">
    <property type="entry name" value="ALKYLGLYCEROL MONOOXYGENASE"/>
    <property type="match status" value="1"/>
</dbReference>
<proteinExistence type="predicted"/>
<evidence type="ECO:0000256" key="4">
    <source>
        <dbReference type="ARBA" id="ARBA00023002"/>
    </source>
</evidence>
<feature type="transmembrane region" description="Helical" evidence="7">
    <location>
        <begin position="43"/>
        <end position="65"/>
    </location>
</feature>
<accession>A0ABU3P970</accession>
<feature type="transmembrane region" description="Helical" evidence="7">
    <location>
        <begin position="361"/>
        <end position="380"/>
    </location>
</feature>
<feature type="domain" description="Fatty acid hydroxylase" evidence="8">
    <location>
        <begin position="81"/>
        <end position="214"/>
    </location>
</feature>
<keyword evidence="4" id="KW-0560">Oxidoreductase</keyword>
<feature type="transmembrane region" description="Helical" evidence="7">
    <location>
        <begin position="5"/>
        <end position="23"/>
    </location>
</feature>
<evidence type="ECO:0000256" key="7">
    <source>
        <dbReference type="SAM" id="Phobius"/>
    </source>
</evidence>